<sequence length="54" mass="5385">MVSVGTATARAFPLTHALPPLGSVGGALGLQAVEAQAAVPQWQCLGKIGQTGAW</sequence>
<reference evidence="1" key="1">
    <citation type="submission" date="2014-11" db="EMBL/GenBank/DDBJ databases">
        <authorList>
            <person name="Amaro Gonzalez C."/>
        </authorList>
    </citation>
    <scope>NUCLEOTIDE SEQUENCE</scope>
</reference>
<dbReference type="AlphaFoldDB" id="A0A0E9R5F2"/>
<name>A0A0E9R5F2_ANGAN</name>
<proteinExistence type="predicted"/>
<accession>A0A0E9R5F2</accession>
<dbReference type="EMBL" id="GBXM01084999">
    <property type="protein sequence ID" value="JAH23578.1"/>
    <property type="molecule type" value="Transcribed_RNA"/>
</dbReference>
<reference evidence="1" key="2">
    <citation type="journal article" date="2015" name="Fish Shellfish Immunol.">
        <title>Early steps in the European eel (Anguilla anguilla)-Vibrio vulnificus interaction in the gills: Role of the RtxA13 toxin.</title>
        <authorList>
            <person name="Callol A."/>
            <person name="Pajuelo D."/>
            <person name="Ebbesson L."/>
            <person name="Teles M."/>
            <person name="MacKenzie S."/>
            <person name="Amaro C."/>
        </authorList>
    </citation>
    <scope>NUCLEOTIDE SEQUENCE</scope>
</reference>
<organism evidence="1">
    <name type="scientific">Anguilla anguilla</name>
    <name type="common">European freshwater eel</name>
    <name type="synonym">Muraena anguilla</name>
    <dbReference type="NCBI Taxonomy" id="7936"/>
    <lineage>
        <taxon>Eukaryota</taxon>
        <taxon>Metazoa</taxon>
        <taxon>Chordata</taxon>
        <taxon>Craniata</taxon>
        <taxon>Vertebrata</taxon>
        <taxon>Euteleostomi</taxon>
        <taxon>Actinopterygii</taxon>
        <taxon>Neopterygii</taxon>
        <taxon>Teleostei</taxon>
        <taxon>Anguilliformes</taxon>
        <taxon>Anguillidae</taxon>
        <taxon>Anguilla</taxon>
    </lineage>
</organism>
<protein>
    <submittedName>
        <fullName evidence="1">Uncharacterized protein</fullName>
    </submittedName>
</protein>
<evidence type="ECO:0000313" key="1">
    <source>
        <dbReference type="EMBL" id="JAH23578.1"/>
    </source>
</evidence>